<dbReference type="EMBL" id="PFMG01000036">
    <property type="protein sequence ID" value="PIY99810.1"/>
    <property type="molecule type" value="Genomic_DNA"/>
</dbReference>
<name>A0A2H9P8K2_HUBC1</name>
<dbReference type="Proteomes" id="UP000228874">
    <property type="component" value="Unassembled WGS sequence"/>
</dbReference>
<sequence>MEKGALLQKVLALKQNGYTNKQIIAGLSNEGISMTDIQEAIIQAELKRIIEEQNKPLQQPLPPTLPDLQNIPPPSFPQTQPLMPTPVESKKVQQSPYSLPVSSSQNFEVPVSKNIPVNVIPSLPHPQTNLPPPYLDSEMKIESSQNITTSNISQEIADGIAKAKGEIIAEIKLELERIVEIIVAEKLKQYETFADEINESQKETSAKIKAIEVTTKHINSAIERNDIELTEQTKTLNEHIQKLTAELVAMSNIVEKILPVFVDNVKKLTVITDKISRNTDNITIKGKKQPEKEKKEES</sequence>
<reference evidence="2" key="1">
    <citation type="submission" date="2017-09" db="EMBL/GenBank/DDBJ databases">
        <title>Depth-based differentiation of microbial function through sediment-hosted aquifers and enrichment of novel symbionts in the deep terrestrial subsurface.</title>
        <authorList>
            <person name="Probst A.J."/>
            <person name="Ladd B."/>
            <person name="Jarett J.K."/>
            <person name="Geller-Mcgrath D.E."/>
            <person name="Sieber C.M.K."/>
            <person name="Emerson J.B."/>
            <person name="Anantharaman K."/>
            <person name="Thomas B.C."/>
            <person name="Malmstrom R."/>
            <person name="Stieglmeier M."/>
            <person name="Klingl A."/>
            <person name="Woyke T."/>
            <person name="Ryan C.M."/>
            <person name="Banfield J.F."/>
        </authorList>
    </citation>
    <scope>NUCLEOTIDE SEQUENCE [LARGE SCALE GENOMIC DNA]</scope>
</reference>
<accession>A0A2H9P8K2</accession>
<organism evidence="1 2">
    <name type="scientific">Huberarchaeum crystalense</name>
    <dbReference type="NCBI Taxonomy" id="2014257"/>
    <lineage>
        <taxon>Archaea</taxon>
        <taxon>Candidatus Huberarchaeota</taxon>
        <taxon>Candidatus Huberarchaeia</taxon>
        <taxon>Candidatus Huberarchaeales</taxon>
        <taxon>Candidatus Huberarchaeaceae</taxon>
        <taxon>Candidatus Huberarchaeum</taxon>
    </lineage>
</organism>
<evidence type="ECO:0000313" key="1">
    <source>
        <dbReference type="EMBL" id="PIY99810.1"/>
    </source>
</evidence>
<evidence type="ECO:0000313" key="2">
    <source>
        <dbReference type="Proteomes" id="UP000228874"/>
    </source>
</evidence>
<proteinExistence type="predicted"/>
<gene>
    <name evidence="1" type="ORF">COY63_01545</name>
</gene>
<protein>
    <submittedName>
        <fullName evidence="1">Uncharacterized protein</fullName>
    </submittedName>
</protein>
<dbReference type="AlphaFoldDB" id="A0A2H9P8K2"/>
<comment type="caution">
    <text evidence="1">The sequence shown here is derived from an EMBL/GenBank/DDBJ whole genome shotgun (WGS) entry which is preliminary data.</text>
</comment>